<dbReference type="AlphaFoldDB" id="A0A1E3KP94"/>
<organism evidence="1 2">
    <name type="scientific">Lactiplantibacillus plantarum</name>
    <name type="common">Lactobacillus plantarum</name>
    <dbReference type="NCBI Taxonomy" id="1590"/>
    <lineage>
        <taxon>Bacteria</taxon>
        <taxon>Bacillati</taxon>
        <taxon>Bacillota</taxon>
        <taxon>Bacilli</taxon>
        <taxon>Lactobacillales</taxon>
        <taxon>Lactobacillaceae</taxon>
        <taxon>Lactiplantibacillus</taxon>
    </lineage>
</organism>
<evidence type="ECO:0008006" key="3">
    <source>
        <dbReference type="Google" id="ProtNLM"/>
    </source>
</evidence>
<gene>
    <name evidence="1" type="ORF">LPJSA22_00630</name>
</gene>
<protein>
    <recommendedName>
        <fullName evidence="3">IrrE N-terminal-like domain-containing protein</fullName>
    </recommendedName>
</protein>
<dbReference type="Gene3D" id="1.10.10.2910">
    <property type="match status" value="1"/>
</dbReference>
<reference evidence="1 2" key="1">
    <citation type="submission" date="2016-08" db="EMBL/GenBank/DDBJ databases">
        <title>Genome sequencing of Lactobacillus plantarum JSA22, isolated from fermented soybean paste.</title>
        <authorList>
            <person name="Choi H.S."/>
        </authorList>
    </citation>
    <scope>NUCLEOTIDE SEQUENCE [LARGE SCALE GENOMIC DNA]</scope>
    <source>
        <strain evidence="1 2">JSA22</strain>
    </source>
</reference>
<dbReference type="PATRIC" id="fig|1590.306.peg.633"/>
<proteinExistence type="predicted"/>
<dbReference type="Proteomes" id="UP000094892">
    <property type="component" value="Unassembled WGS sequence"/>
</dbReference>
<dbReference type="RefSeq" id="WP_069302404.1">
    <property type="nucleotide sequence ID" value="NZ_CP046669.1"/>
</dbReference>
<accession>A0A1E3KP94</accession>
<dbReference type="EMBL" id="MCOL01000001">
    <property type="protein sequence ID" value="ODO60685.1"/>
    <property type="molecule type" value="Genomic_DNA"/>
</dbReference>
<name>A0A1E3KP94_LACPN</name>
<evidence type="ECO:0000313" key="1">
    <source>
        <dbReference type="EMBL" id="ODO60685.1"/>
    </source>
</evidence>
<evidence type="ECO:0000313" key="2">
    <source>
        <dbReference type="Proteomes" id="UP000094892"/>
    </source>
</evidence>
<comment type="caution">
    <text evidence="1">The sequence shown here is derived from an EMBL/GenBank/DDBJ whole genome shotgun (WGS) entry which is preliminary data.</text>
</comment>
<sequence length="143" mass="16178">MRYDTYLKVEQLAQSFGTYDPFAIADRLGFEVHFKDIGANMGVCTPILGITDIIISDSLRDSPARLPVMAHELCHGIEDTACVSWYTLGDYQKNSAEYKANAFACQELAKLYEEQYDELPDSFNALKNAYGLPDEFLEFFSFS</sequence>